<protein>
    <submittedName>
        <fullName evidence="2">Uncharacterized protein</fullName>
    </submittedName>
</protein>
<organism evidence="2 3">
    <name type="scientific">Gigaspora margarita</name>
    <dbReference type="NCBI Taxonomy" id="4874"/>
    <lineage>
        <taxon>Eukaryota</taxon>
        <taxon>Fungi</taxon>
        <taxon>Fungi incertae sedis</taxon>
        <taxon>Mucoromycota</taxon>
        <taxon>Glomeromycotina</taxon>
        <taxon>Glomeromycetes</taxon>
        <taxon>Diversisporales</taxon>
        <taxon>Gigasporaceae</taxon>
        <taxon>Gigaspora</taxon>
    </lineage>
</organism>
<comment type="caution">
    <text evidence="2">The sequence shown here is derived from an EMBL/GenBank/DDBJ whole genome shotgun (WGS) entry which is preliminary data.</text>
</comment>
<evidence type="ECO:0000313" key="3">
    <source>
        <dbReference type="Proteomes" id="UP000439903"/>
    </source>
</evidence>
<evidence type="ECO:0000313" key="2">
    <source>
        <dbReference type="EMBL" id="KAF0540714.1"/>
    </source>
</evidence>
<feature type="region of interest" description="Disordered" evidence="1">
    <location>
        <begin position="1"/>
        <end position="20"/>
    </location>
</feature>
<name>A0A8H4AWT9_GIGMA</name>
<dbReference type="OrthoDB" id="2441993at2759"/>
<dbReference type="Proteomes" id="UP000439903">
    <property type="component" value="Unassembled WGS sequence"/>
</dbReference>
<dbReference type="AlphaFoldDB" id="A0A8H4AWT9"/>
<accession>A0A8H4AWT9</accession>
<evidence type="ECO:0000256" key="1">
    <source>
        <dbReference type="SAM" id="MobiDB-lite"/>
    </source>
</evidence>
<sequence length="80" mass="8902">MNRSTNRAIGTQPQFNNGQPQGLQNIGGQLSRPQNNANRFDNAFDLVNGTDPFNRIQSIENPPQQDIQFSTLLFSGLPFP</sequence>
<keyword evidence="3" id="KW-1185">Reference proteome</keyword>
<dbReference type="EMBL" id="WTPW01000163">
    <property type="protein sequence ID" value="KAF0540714.1"/>
    <property type="molecule type" value="Genomic_DNA"/>
</dbReference>
<gene>
    <name evidence="2" type="ORF">F8M41_006333</name>
</gene>
<proteinExistence type="predicted"/>
<reference evidence="2 3" key="1">
    <citation type="journal article" date="2019" name="Environ. Microbiol.">
        <title>At the nexus of three kingdoms: the genome of the mycorrhizal fungus Gigaspora margarita provides insights into plant, endobacterial and fungal interactions.</title>
        <authorList>
            <person name="Venice F."/>
            <person name="Ghignone S."/>
            <person name="Salvioli di Fossalunga A."/>
            <person name="Amselem J."/>
            <person name="Novero M."/>
            <person name="Xianan X."/>
            <person name="Sedzielewska Toro K."/>
            <person name="Morin E."/>
            <person name="Lipzen A."/>
            <person name="Grigoriev I.V."/>
            <person name="Henrissat B."/>
            <person name="Martin F.M."/>
            <person name="Bonfante P."/>
        </authorList>
    </citation>
    <scope>NUCLEOTIDE SEQUENCE [LARGE SCALE GENOMIC DNA]</scope>
    <source>
        <strain evidence="2 3">BEG34</strain>
    </source>
</reference>